<reference evidence="23 24" key="1">
    <citation type="journal article" date="2021" name="Elife">
        <title>Chloroplast acquisition without the gene transfer in kleptoplastic sea slugs, Plakobranchus ocellatus.</title>
        <authorList>
            <person name="Maeda T."/>
            <person name="Takahashi S."/>
            <person name="Yoshida T."/>
            <person name="Shimamura S."/>
            <person name="Takaki Y."/>
            <person name="Nagai Y."/>
            <person name="Toyoda A."/>
            <person name="Suzuki Y."/>
            <person name="Arimoto A."/>
            <person name="Ishii H."/>
            <person name="Satoh N."/>
            <person name="Nishiyama T."/>
            <person name="Hasebe M."/>
            <person name="Maruyama T."/>
            <person name="Minagawa J."/>
            <person name="Obokata J."/>
            <person name="Shigenobu S."/>
        </authorList>
    </citation>
    <scope>NUCLEOTIDE SEQUENCE [LARGE SCALE GENOMIC DNA]</scope>
</reference>
<dbReference type="EMBL" id="BLXT01004727">
    <property type="protein sequence ID" value="GFO17079.1"/>
    <property type="molecule type" value="Genomic_DNA"/>
</dbReference>
<dbReference type="NCBIfam" id="TIGR00845">
    <property type="entry name" value="caca"/>
    <property type="match status" value="1"/>
</dbReference>
<dbReference type="Proteomes" id="UP000735302">
    <property type="component" value="Unassembled WGS sequence"/>
</dbReference>
<organism evidence="23 24">
    <name type="scientific">Plakobranchus ocellatus</name>
    <dbReference type="NCBI Taxonomy" id="259542"/>
    <lineage>
        <taxon>Eukaryota</taxon>
        <taxon>Metazoa</taxon>
        <taxon>Spiralia</taxon>
        <taxon>Lophotrochozoa</taxon>
        <taxon>Mollusca</taxon>
        <taxon>Gastropoda</taxon>
        <taxon>Heterobranchia</taxon>
        <taxon>Euthyneura</taxon>
        <taxon>Panpulmonata</taxon>
        <taxon>Sacoglossa</taxon>
        <taxon>Placobranchoidea</taxon>
        <taxon>Plakobranchidae</taxon>
        <taxon>Plakobranchus</taxon>
    </lineage>
</organism>
<dbReference type="GO" id="GO:0030424">
    <property type="term" value="C:axon"/>
    <property type="evidence" value="ECO:0007669"/>
    <property type="project" value="TreeGrafter"/>
</dbReference>
<evidence type="ECO:0000256" key="5">
    <source>
        <dbReference type="ARBA" id="ARBA00022475"/>
    </source>
</evidence>
<evidence type="ECO:0000256" key="4">
    <source>
        <dbReference type="ARBA" id="ARBA00022449"/>
    </source>
</evidence>
<evidence type="ECO:0000256" key="9">
    <source>
        <dbReference type="ARBA" id="ARBA00022729"/>
    </source>
</evidence>
<proteinExistence type="inferred from homology"/>
<dbReference type="GO" id="GO:0098703">
    <property type="term" value="P:calcium ion import across plasma membrane"/>
    <property type="evidence" value="ECO:0007669"/>
    <property type="project" value="TreeGrafter"/>
</dbReference>
<dbReference type="InterPro" id="IPR004836">
    <property type="entry name" value="Na_Ca_Ex"/>
</dbReference>
<feature type="region of interest" description="Disordered" evidence="20">
    <location>
        <begin position="45"/>
        <end position="66"/>
    </location>
</feature>
<keyword evidence="17" id="KW-0325">Glycoprotein</keyword>
<keyword evidence="3" id="KW-0813">Transport</keyword>
<dbReference type="Pfam" id="PF16494">
    <property type="entry name" value="Na_Ca_ex_C"/>
    <property type="match status" value="1"/>
</dbReference>
<dbReference type="InterPro" id="IPR004837">
    <property type="entry name" value="NaCa_Exmemb"/>
</dbReference>
<keyword evidence="15" id="KW-0406">Ion transport</keyword>
<dbReference type="AlphaFoldDB" id="A0AAV4BE30"/>
<keyword evidence="7 21" id="KW-0812">Transmembrane</keyword>
<dbReference type="SMART" id="SM00237">
    <property type="entry name" value="Calx_beta"/>
    <property type="match status" value="2"/>
</dbReference>
<sequence length="606" mass="67089">MSLQVSLAHLMGILRSSARMALIVFPTIVILDAFGLISLTLASNGTQTTEDPSESSSGDSSENCTMEATPCKQGLLLPMWTPQGNLSNGDKAARATVYMAAMIYMFLGVSIVADRFMASIEVITSKEKEVLIKRPDGVTSVVNVRIWNETVSNLTLMALGSSAPEIMLSVIEICGNNFKAGDLGPSTIVGSAAFNLFVIIAICVYVIPNDETRRIKHLRVFFITATWSVFAYLWLYFILAVSSKGIVDIWEAVLTFLFFPGTVVTAYIADRKILVYKFLSKKYHASQRKDIVIQSEGLHETEMADGKASQITEEVIIRGGAGQDPSVLEFEQHRRDFISILRELRKKHPNIDMKTLEEMAEYEAVNRGPKSRAFYRIQATRKLTGGGKVIKKAKIESRSSLADAKIDEDEDESPVTQVFFDPGHYTVMENVGTFSVTVTREGGDITKTCYVDYNTEDGTANAGSDYIGAQGTLVFQPHERHKQFEITILDDDVFEEDEHFYVQLSNVRLGDSSGMFESGEDKAQLVTPFMATVMILDDDHPGIFHFEDSEMTVTENIGEVLVRVCRASGARGSVRVPYRAVDGTAKIGKDYELTGQDVVFENDETE</sequence>
<evidence type="ECO:0000256" key="16">
    <source>
        <dbReference type="ARBA" id="ARBA00023136"/>
    </source>
</evidence>
<comment type="subcellular location">
    <subcellularLocation>
        <location evidence="1">Cell membrane</location>
        <topology evidence="1">Multi-pass membrane protein</topology>
    </subcellularLocation>
</comment>
<comment type="catalytic activity">
    <reaction evidence="19">
        <text>Ca(2+)(in) + 3 Na(+)(out) = Ca(2+)(out) + 3 Na(+)(in)</text>
        <dbReference type="Rhea" id="RHEA:69955"/>
        <dbReference type="ChEBI" id="CHEBI:29101"/>
        <dbReference type="ChEBI" id="CHEBI:29108"/>
    </reaction>
</comment>
<evidence type="ECO:0000256" key="19">
    <source>
        <dbReference type="ARBA" id="ARBA00033667"/>
    </source>
</evidence>
<evidence type="ECO:0000256" key="1">
    <source>
        <dbReference type="ARBA" id="ARBA00004651"/>
    </source>
</evidence>
<dbReference type="Pfam" id="PF01699">
    <property type="entry name" value="Na_Ca_ex"/>
    <property type="match status" value="1"/>
</dbReference>
<feature type="domain" description="Calx-beta" evidence="22">
    <location>
        <begin position="531"/>
        <end position="606"/>
    </location>
</feature>
<evidence type="ECO:0000256" key="21">
    <source>
        <dbReference type="SAM" id="Phobius"/>
    </source>
</evidence>
<evidence type="ECO:0000256" key="20">
    <source>
        <dbReference type="SAM" id="MobiDB-lite"/>
    </source>
</evidence>
<evidence type="ECO:0000259" key="22">
    <source>
        <dbReference type="SMART" id="SM00237"/>
    </source>
</evidence>
<protein>
    <submittedName>
        <fullName evidence="23">Sodium-calcium exchanger</fullName>
    </submittedName>
</protein>
<dbReference type="Pfam" id="PF03160">
    <property type="entry name" value="Calx-beta"/>
    <property type="match status" value="1"/>
</dbReference>
<evidence type="ECO:0000256" key="15">
    <source>
        <dbReference type="ARBA" id="ARBA00023065"/>
    </source>
</evidence>
<dbReference type="GO" id="GO:0007154">
    <property type="term" value="P:cell communication"/>
    <property type="evidence" value="ECO:0007669"/>
    <property type="project" value="InterPro"/>
</dbReference>
<dbReference type="InterPro" id="IPR032452">
    <property type="entry name" value="Na_Ca_Ex_C-exten"/>
</dbReference>
<dbReference type="InterPro" id="IPR051171">
    <property type="entry name" value="CaCA"/>
</dbReference>
<evidence type="ECO:0000256" key="2">
    <source>
        <dbReference type="ARBA" id="ARBA00007489"/>
    </source>
</evidence>
<keyword evidence="6" id="KW-0109">Calcium transport</keyword>
<evidence type="ECO:0000256" key="10">
    <source>
        <dbReference type="ARBA" id="ARBA00022737"/>
    </source>
</evidence>
<comment type="similarity">
    <text evidence="2">Belongs to the Ca(2+):cation antiporter (CaCA) (TC 2.A.19) family. SLC8 subfamily.</text>
</comment>
<dbReference type="GO" id="GO:0098794">
    <property type="term" value="C:postsynapse"/>
    <property type="evidence" value="ECO:0007669"/>
    <property type="project" value="TreeGrafter"/>
</dbReference>
<evidence type="ECO:0000313" key="23">
    <source>
        <dbReference type="EMBL" id="GFO17079.1"/>
    </source>
</evidence>
<evidence type="ECO:0000256" key="7">
    <source>
        <dbReference type="ARBA" id="ARBA00022692"/>
    </source>
</evidence>
<dbReference type="PANTHER" id="PTHR11878">
    <property type="entry name" value="SODIUM/CALCIUM EXCHANGER"/>
    <property type="match status" value="1"/>
</dbReference>
<evidence type="ECO:0000313" key="24">
    <source>
        <dbReference type="Proteomes" id="UP000735302"/>
    </source>
</evidence>
<dbReference type="GO" id="GO:0005516">
    <property type="term" value="F:calmodulin binding"/>
    <property type="evidence" value="ECO:0007669"/>
    <property type="project" value="UniProtKB-KW"/>
</dbReference>
<dbReference type="InterPro" id="IPR003644">
    <property type="entry name" value="Calx_beta"/>
</dbReference>
<dbReference type="PANTHER" id="PTHR11878:SF65">
    <property type="entry name" value="NA_CA-EXCHANGE PROTEIN, ISOFORM G"/>
    <property type="match status" value="1"/>
</dbReference>
<feature type="transmembrane region" description="Helical" evidence="21">
    <location>
        <begin position="188"/>
        <end position="208"/>
    </location>
</feature>
<evidence type="ECO:0000256" key="18">
    <source>
        <dbReference type="ARBA" id="ARBA00023201"/>
    </source>
</evidence>
<evidence type="ECO:0000256" key="11">
    <source>
        <dbReference type="ARBA" id="ARBA00022837"/>
    </source>
</evidence>
<name>A0AAV4BE30_9GAST</name>
<accession>A0AAV4BE30</accession>
<evidence type="ECO:0000256" key="17">
    <source>
        <dbReference type="ARBA" id="ARBA00023180"/>
    </source>
</evidence>
<dbReference type="GO" id="GO:0046872">
    <property type="term" value="F:metal ion binding"/>
    <property type="evidence" value="ECO:0007669"/>
    <property type="project" value="UniProtKB-KW"/>
</dbReference>
<dbReference type="GO" id="GO:0042383">
    <property type="term" value="C:sarcolemma"/>
    <property type="evidence" value="ECO:0007669"/>
    <property type="project" value="TreeGrafter"/>
</dbReference>
<keyword evidence="4" id="KW-0050">Antiport</keyword>
<dbReference type="InterPro" id="IPR038081">
    <property type="entry name" value="CalX-like_sf"/>
</dbReference>
<dbReference type="Gene3D" id="1.20.1420.30">
    <property type="entry name" value="NCX, central ion-binding region"/>
    <property type="match status" value="1"/>
</dbReference>
<evidence type="ECO:0000256" key="14">
    <source>
        <dbReference type="ARBA" id="ARBA00023053"/>
    </source>
</evidence>
<feature type="transmembrane region" description="Helical" evidence="21">
    <location>
        <begin position="20"/>
        <end position="42"/>
    </location>
</feature>
<keyword evidence="9" id="KW-0732">Signal</keyword>
<dbReference type="GO" id="GO:0005432">
    <property type="term" value="F:calcium:sodium antiporter activity"/>
    <property type="evidence" value="ECO:0007669"/>
    <property type="project" value="InterPro"/>
</dbReference>
<keyword evidence="16 21" id="KW-0472">Membrane</keyword>
<feature type="transmembrane region" description="Helical" evidence="21">
    <location>
        <begin position="249"/>
        <end position="269"/>
    </location>
</feature>
<evidence type="ECO:0000256" key="13">
    <source>
        <dbReference type="ARBA" id="ARBA00022989"/>
    </source>
</evidence>
<feature type="domain" description="Calx-beta" evidence="22">
    <location>
        <begin position="402"/>
        <end position="505"/>
    </location>
</feature>
<evidence type="ECO:0000256" key="8">
    <source>
        <dbReference type="ARBA" id="ARBA00022723"/>
    </source>
</evidence>
<evidence type="ECO:0000256" key="6">
    <source>
        <dbReference type="ARBA" id="ARBA00022568"/>
    </source>
</evidence>
<keyword evidence="10" id="KW-0677">Repeat</keyword>
<keyword evidence="18" id="KW-0739">Sodium transport</keyword>
<keyword evidence="14" id="KW-0915">Sodium</keyword>
<gene>
    <name evidence="23" type="ORF">PoB_004358400</name>
</gene>
<dbReference type="SUPFAM" id="SSF141072">
    <property type="entry name" value="CalX-like"/>
    <property type="match status" value="2"/>
</dbReference>
<keyword evidence="8" id="KW-0479">Metal-binding</keyword>
<evidence type="ECO:0000256" key="12">
    <source>
        <dbReference type="ARBA" id="ARBA00022860"/>
    </source>
</evidence>
<keyword evidence="5" id="KW-1003">Cell membrane</keyword>
<feature type="transmembrane region" description="Helical" evidence="21">
    <location>
        <begin position="95"/>
        <end position="113"/>
    </location>
</feature>
<dbReference type="InterPro" id="IPR044880">
    <property type="entry name" value="NCX_ion-bd_dom_sf"/>
</dbReference>
<evidence type="ECO:0000256" key="3">
    <source>
        <dbReference type="ARBA" id="ARBA00022448"/>
    </source>
</evidence>
<keyword evidence="24" id="KW-1185">Reference proteome</keyword>
<keyword evidence="13 21" id="KW-1133">Transmembrane helix</keyword>
<keyword evidence="11" id="KW-0106">Calcium</keyword>
<dbReference type="Gene3D" id="2.60.40.2030">
    <property type="match status" value="2"/>
</dbReference>
<feature type="transmembrane region" description="Helical" evidence="21">
    <location>
        <begin position="220"/>
        <end position="243"/>
    </location>
</feature>
<keyword evidence="12" id="KW-0112">Calmodulin-binding</keyword>
<comment type="caution">
    <text evidence="23">The sequence shown here is derived from an EMBL/GenBank/DDBJ whole genome shotgun (WGS) entry which is preliminary data.</text>
</comment>